<evidence type="ECO:0000313" key="3">
    <source>
        <dbReference type="EMBL" id="TNC60995.1"/>
    </source>
</evidence>
<keyword evidence="4" id="KW-1185">Reference proteome</keyword>
<dbReference type="CDD" id="cd00158">
    <property type="entry name" value="RHOD"/>
    <property type="match status" value="1"/>
</dbReference>
<dbReference type="Gene3D" id="3.40.50.720">
    <property type="entry name" value="NAD(P)-binding Rossmann-like Domain"/>
    <property type="match status" value="1"/>
</dbReference>
<dbReference type="AlphaFoldDB" id="A0A5C4N522"/>
<accession>A0A5C4N522</accession>
<dbReference type="RefSeq" id="WP_139083766.1">
    <property type="nucleotide sequence ID" value="NZ_VDFV01000073.1"/>
</dbReference>
<dbReference type="InterPro" id="IPR036873">
    <property type="entry name" value="Rhodanese-like_dom_sf"/>
</dbReference>
<dbReference type="PROSITE" id="PS50206">
    <property type="entry name" value="RHODANESE_3"/>
    <property type="match status" value="1"/>
</dbReference>
<dbReference type="FunFam" id="3.40.50.720:FF:000080">
    <property type="entry name" value="Thiazole biosynthesis adenylyltransferase ThiF"/>
    <property type="match status" value="1"/>
</dbReference>
<dbReference type="InterPro" id="IPR000594">
    <property type="entry name" value="ThiF_NAD_FAD-bd"/>
</dbReference>
<comment type="similarity">
    <text evidence="1">Belongs to the HesA/MoeB/ThiF family.</text>
</comment>
<dbReference type="EMBL" id="VDFV01000073">
    <property type="protein sequence ID" value="TNC60995.1"/>
    <property type="molecule type" value="Genomic_DNA"/>
</dbReference>
<dbReference type="GO" id="GO:0004792">
    <property type="term" value="F:thiosulfate-cyanide sulfurtransferase activity"/>
    <property type="evidence" value="ECO:0007669"/>
    <property type="project" value="TreeGrafter"/>
</dbReference>
<sequence length="323" mass="33117">MDRYARQLVLPEIGSEGQARLRAASVLVVGAGGLGCPVLSYLAGAGVGRIVIADPDRVEVTNLHRQVLYRMGDIGRLKAEAARDALHALNPDVAVTAVAAWVCPLNVRELVAQADVVVDAADSFALTYLLSDTARAEAKPLVSASVIGLAGYVGAFCAGAPSYRAVFPEVPAQLGSCASAGVLGTAVGVMGALQAHMTLQIVLATDPSPLGRLVSVDLQTLGFGGFSFATAVEPAGGGPVFVGLTELADSDLVVDLRGPEEAPVLACPGAERIAVEDIGQLVERGLGPRRIVLCCRSGLRALRAAQVLRGLGLDQLALVALGD</sequence>
<dbReference type="InterPro" id="IPR045886">
    <property type="entry name" value="ThiF/MoeB/HesA"/>
</dbReference>
<dbReference type="CDD" id="cd00757">
    <property type="entry name" value="ThiF_MoeB_HesA_family"/>
    <property type="match status" value="1"/>
</dbReference>
<evidence type="ECO:0000313" key="4">
    <source>
        <dbReference type="Proteomes" id="UP000305709"/>
    </source>
</evidence>
<dbReference type="GO" id="GO:0008641">
    <property type="term" value="F:ubiquitin-like modifier activating enzyme activity"/>
    <property type="evidence" value="ECO:0007669"/>
    <property type="project" value="InterPro"/>
</dbReference>
<dbReference type="SUPFAM" id="SSF52821">
    <property type="entry name" value="Rhodanese/Cell cycle control phosphatase"/>
    <property type="match status" value="1"/>
</dbReference>
<dbReference type="SUPFAM" id="SSF69572">
    <property type="entry name" value="Activating enzymes of the ubiquitin-like proteins"/>
    <property type="match status" value="1"/>
</dbReference>
<dbReference type="GO" id="GO:0016779">
    <property type="term" value="F:nucleotidyltransferase activity"/>
    <property type="evidence" value="ECO:0007669"/>
    <property type="project" value="TreeGrafter"/>
</dbReference>
<evidence type="ECO:0000259" key="2">
    <source>
        <dbReference type="PROSITE" id="PS50206"/>
    </source>
</evidence>
<dbReference type="PANTHER" id="PTHR10953">
    <property type="entry name" value="UBIQUITIN-ACTIVATING ENZYME E1"/>
    <property type="match status" value="1"/>
</dbReference>
<dbReference type="InterPro" id="IPR001763">
    <property type="entry name" value="Rhodanese-like_dom"/>
</dbReference>
<dbReference type="InterPro" id="IPR035985">
    <property type="entry name" value="Ubiquitin-activating_enz"/>
</dbReference>
<organism evidence="3 4">
    <name type="scientific">Rubellimicrobium roseum</name>
    <dbReference type="NCBI Taxonomy" id="687525"/>
    <lineage>
        <taxon>Bacteria</taxon>
        <taxon>Pseudomonadati</taxon>
        <taxon>Pseudomonadota</taxon>
        <taxon>Alphaproteobacteria</taxon>
        <taxon>Rhodobacterales</taxon>
        <taxon>Roseobacteraceae</taxon>
        <taxon>Rubellimicrobium</taxon>
    </lineage>
</organism>
<dbReference type="OrthoDB" id="9804286at2"/>
<dbReference type="PANTHER" id="PTHR10953:SF102">
    <property type="entry name" value="ADENYLYLTRANSFERASE AND SULFURTRANSFERASE MOCS3"/>
    <property type="match status" value="1"/>
</dbReference>
<dbReference type="Proteomes" id="UP000305709">
    <property type="component" value="Unassembled WGS sequence"/>
</dbReference>
<evidence type="ECO:0000256" key="1">
    <source>
        <dbReference type="ARBA" id="ARBA00009919"/>
    </source>
</evidence>
<name>A0A5C4N522_9RHOB</name>
<dbReference type="Pfam" id="PF00899">
    <property type="entry name" value="ThiF"/>
    <property type="match status" value="1"/>
</dbReference>
<gene>
    <name evidence="3" type="ORF">FHG71_21600</name>
</gene>
<dbReference type="Gene3D" id="3.40.250.10">
    <property type="entry name" value="Rhodanese-like domain"/>
    <property type="match status" value="1"/>
</dbReference>
<protein>
    <submittedName>
        <fullName evidence="3">HesA/MoeB/ThiF family protein</fullName>
    </submittedName>
</protein>
<comment type="caution">
    <text evidence="3">The sequence shown here is derived from an EMBL/GenBank/DDBJ whole genome shotgun (WGS) entry which is preliminary data.</text>
</comment>
<dbReference type="GO" id="GO:0005737">
    <property type="term" value="C:cytoplasm"/>
    <property type="evidence" value="ECO:0007669"/>
    <property type="project" value="TreeGrafter"/>
</dbReference>
<feature type="domain" description="Rhodanese" evidence="2">
    <location>
        <begin position="247"/>
        <end position="319"/>
    </location>
</feature>
<proteinExistence type="inferred from homology"/>
<reference evidence="3 4" key="1">
    <citation type="submission" date="2019-06" db="EMBL/GenBank/DDBJ databases">
        <authorList>
            <person name="Jiang L."/>
        </authorList>
    </citation>
    <scope>NUCLEOTIDE SEQUENCE [LARGE SCALE GENOMIC DNA]</scope>
    <source>
        <strain evidence="3 4">YIM 48858</strain>
    </source>
</reference>